<evidence type="ECO:0000259" key="7">
    <source>
        <dbReference type="Pfam" id="PF01568"/>
    </source>
</evidence>
<keyword evidence="5" id="KW-0560">Oxidoreductase</keyword>
<dbReference type="PANTHER" id="PTHR43742">
    <property type="entry name" value="TRIMETHYLAMINE-N-OXIDE REDUCTASE"/>
    <property type="match status" value="1"/>
</dbReference>
<dbReference type="GO" id="GO:0016491">
    <property type="term" value="F:oxidoreductase activity"/>
    <property type="evidence" value="ECO:0007669"/>
    <property type="project" value="UniProtKB-KW"/>
</dbReference>
<dbReference type="AlphaFoldDB" id="A0A1M7SJD1"/>
<evidence type="ECO:0000313" key="9">
    <source>
        <dbReference type="Proteomes" id="UP000184010"/>
    </source>
</evidence>
<dbReference type="RefSeq" id="WP_072771498.1">
    <property type="nucleotide sequence ID" value="NZ_FRDN01000004.1"/>
</dbReference>
<evidence type="ECO:0000313" key="8">
    <source>
        <dbReference type="EMBL" id="SHN58552.1"/>
    </source>
</evidence>
<evidence type="ECO:0000256" key="4">
    <source>
        <dbReference type="ARBA" id="ARBA00022723"/>
    </source>
</evidence>
<dbReference type="Gene3D" id="2.40.40.20">
    <property type="match status" value="1"/>
</dbReference>
<dbReference type="SUPFAM" id="SSF50692">
    <property type="entry name" value="ADC-like"/>
    <property type="match status" value="1"/>
</dbReference>
<dbReference type="InterPro" id="IPR006656">
    <property type="entry name" value="Mopterin_OxRdtase"/>
</dbReference>
<keyword evidence="9" id="KW-1185">Reference proteome</keyword>
<dbReference type="Proteomes" id="UP000184010">
    <property type="component" value="Unassembled WGS sequence"/>
</dbReference>
<sequence length="877" mass="98368">MSESKEQVKTIIRGIAPGGTGGDPVAVDSKDGQIVRIRPMRWDDKYTPEELAPSMWELEVQGKTLRPAIKTSPPYMALAYKNRVYSKNRVKYPLKRVDWEPGGDPAKINAQNRGKSKYKRISWEEALDIMELEIKRVMEKYGKYAVLCIGEDGHKESKGIHAAGGLHMMLMNLIGGYTRETRTPDSVEGFYWGAKHVWGSGSNKGLGMVAPPQTNYTSWNVALDISEHSELIAFHAGDLELTQTYASQFWSQLIQFWKELGKEFVIIDPFCNYTAVAHDSMKWIPILPNTDSALDFALMYVWIQEGLYKKDYVETHSIGFDKVKAYILGEEDGIPKTPEWAAPITGVPEWTIKALAREWGTKVTSIVHFSSGTIKGPYSHEAGRTEAYKLAMQGLGAPGVQQMYMNASDIGRHAISKSTTMPFIVASKARQFYPNPQTIPRTMVAKAIQEGKAQWWGSPQIVYVTTEDQFTEYNYPAPADKGGGEFHMLWSEKPCNMGCWNGGFNYQEALRSDNVECFVTNHQWIENDSLFADLILPVTTCLEEDDIGGASQIVAVKHAGLQNKALEPVGESMSDYEIAVELAKRFGVDEYITLGMDIDEVREFAFSESDVKNEISWEEFKEKGYYVPKISPTWKDDPPGMRQFYEEPEKFPLDTPSGKLEFYSEALAKNFPDDKERQPIAKWVIGGPASEGWTHDETQLGEKAKTYPLLLVANPGRWRVHVQGDDIVWFREIETCKVKGPDGYLYEPIWISPEDAEKRGIKSGDIVKLTNDQGTILVGAKVSQRVIPGAVIVNKGSRVDPIAPHLDRGGSTNLLSPPRGVSKHCWGFPVTGYLVEAAKLEQSEYDGWKQKYPEAFARDYDPAVGINYTSWVEGGAE</sequence>
<dbReference type="InterPro" id="IPR006657">
    <property type="entry name" value="MoPterin_dinucl-bd_dom"/>
</dbReference>
<comment type="cofactor">
    <cofactor evidence="1">
        <name>Mo-bis(molybdopterin guanine dinucleotide)</name>
        <dbReference type="ChEBI" id="CHEBI:60539"/>
    </cofactor>
</comment>
<feature type="domain" description="Molybdopterin dinucleotide-binding" evidence="7">
    <location>
        <begin position="747"/>
        <end position="819"/>
    </location>
</feature>
<dbReference type="GO" id="GO:0009061">
    <property type="term" value="P:anaerobic respiration"/>
    <property type="evidence" value="ECO:0007669"/>
    <property type="project" value="TreeGrafter"/>
</dbReference>
<evidence type="ECO:0000256" key="3">
    <source>
        <dbReference type="ARBA" id="ARBA00022505"/>
    </source>
</evidence>
<dbReference type="SUPFAM" id="SSF53706">
    <property type="entry name" value="Formate dehydrogenase/DMSO reductase, domains 1-3"/>
    <property type="match status" value="1"/>
</dbReference>
<dbReference type="Pfam" id="PF01568">
    <property type="entry name" value="Molydop_binding"/>
    <property type="match status" value="1"/>
</dbReference>
<comment type="similarity">
    <text evidence="2">Belongs to the prokaryotic molybdopterin-containing oxidoreductase family.</text>
</comment>
<dbReference type="Gene3D" id="3.40.50.740">
    <property type="match status" value="1"/>
</dbReference>
<evidence type="ECO:0000256" key="5">
    <source>
        <dbReference type="ARBA" id="ARBA00023002"/>
    </source>
</evidence>
<accession>A0A1M7SJD1</accession>
<name>A0A1M7SJD1_9FIRM</name>
<dbReference type="GO" id="GO:0043546">
    <property type="term" value="F:molybdopterin cofactor binding"/>
    <property type="evidence" value="ECO:0007669"/>
    <property type="project" value="InterPro"/>
</dbReference>
<dbReference type="GO" id="GO:0009055">
    <property type="term" value="F:electron transfer activity"/>
    <property type="evidence" value="ECO:0007669"/>
    <property type="project" value="TreeGrafter"/>
</dbReference>
<evidence type="ECO:0000256" key="2">
    <source>
        <dbReference type="ARBA" id="ARBA00010312"/>
    </source>
</evidence>
<dbReference type="GO" id="GO:0030288">
    <property type="term" value="C:outer membrane-bounded periplasmic space"/>
    <property type="evidence" value="ECO:0007669"/>
    <property type="project" value="TreeGrafter"/>
</dbReference>
<keyword evidence="3" id="KW-0500">Molybdenum</keyword>
<dbReference type="STRING" id="1121395.SAMN02745215_00941"/>
<evidence type="ECO:0000259" key="6">
    <source>
        <dbReference type="Pfam" id="PF00384"/>
    </source>
</evidence>
<dbReference type="Pfam" id="PF00384">
    <property type="entry name" value="Molybdopterin"/>
    <property type="match status" value="1"/>
</dbReference>
<evidence type="ECO:0000256" key="1">
    <source>
        <dbReference type="ARBA" id="ARBA00001942"/>
    </source>
</evidence>
<dbReference type="InterPro" id="IPR050612">
    <property type="entry name" value="Prok_Mopterin_Oxidored"/>
</dbReference>
<dbReference type="GO" id="GO:0030151">
    <property type="term" value="F:molybdenum ion binding"/>
    <property type="evidence" value="ECO:0007669"/>
    <property type="project" value="TreeGrafter"/>
</dbReference>
<dbReference type="Gene3D" id="2.20.25.340">
    <property type="match status" value="1"/>
</dbReference>
<reference evidence="9" key="1">
    <citation type="submission" date="2016-12" db="EMBL/GenBank/DDBJ databases">
        <authorList>
            <person name="Varghese N."/>
            <person name="Submissions S."/>
        </authorList>
    </citation>
    <scope>NUCLEOTIDE SEQUENCE [LARGE SCALE GENOMIC DNA]</scope>
    <source>
        <strain evidence="9">DSM 11544</strain>
    </source>
</reference>
<dbReference type="InterPro" id="IPR009010">
    <property type="entry name" value="Asp_de-COase-like_dom_sf"/>
</dbReference>
<protein>
    <submittedName>
        <fullName evidence="8">Trimethylamine-N-oxide reductase (Cytochrome c)</fullName>
    </submittedName>
</protein>
<dbReference type="Gene3D" id="3.40.50.12440">
    <property type="match status" value="1"/>
</dbReference>
<feature type="domain" description="Molybdopterin oxidoreductase" evidence="6">
    <location>
        <begin position="89"/>
        <end position="585"/>
    </location>
</feature>
<dbReference type="PANTHER" id="PTHR43742:SF10">
    <property type="entry name" value="TRIMETHYLAMINE-N-OXIDE REDUCTASE 2"/>
    <property type="match status" value="1"/>
</dbReference>
<organism evidence="8 9">
    <name type="scientific">Desulfitobacterium chlororespirans DSM 11544</name>
    <dbReference type="NCBI Taxonomy" id="1121395"/>
    <lineage>
        <taxon>Bacteria</taxon>
        <taxon>Bacillati</taxon>
        <taxon>Bacillota</taxon>
        <taxon>Clostridia</taxon>
        <taxon>Eubacteriales</taxon>
        <taxon>Desulfitobacteriaceae</taxon>
        <taxon>Desulfitobacterium</taxon>
    </lineage>
</organism>
<gene>
    <name evidence="8" type="ORF">SAMN02745215_00941</name>
</gene>
<dbReference type="EMBL" id="FRDN01000004">
    <property type="protein sequence ID" value="SHN58552.1"/>
    <property type="molecule type" value="Genomic_DNA"/>
</dbReference>
<proteinExistence type="inferred from homology"/>
<keyword evidence="4" id="KW-0479">Metal-binding</keyword>